<feature type="domain" description="HTH luxR-type" evidence="1">
    <location>
        <begin position="902"/>
        <end position="929"/>
    </location>
</feature>
<dbReference type="Pfam" id="PF00196">
    <property type="entry name" value="GerE"/>
    <property type="match status" value="1"/>
</dbReference>
<dbReference type="Proteomes" id="UP001218629">
    <property type="component" value="Chromosome"/>
</dbReference>
<dbReference type="PROSITE" id="PS00622">
    <property type="entry name" value="HTH_LUXR_1"/>
    <property type="match status" value="1"/>
</dbReference>
<protein>
    <submittedName>
        <fullName evidence="2">LuxR C-terminal-related transcriptional regulator</fullName>
    </submittedName>
</protein>
<name>A0ABY8A0K1_9ACTN</name>
<dbReference type="RefSeq" id="WP_275306116.1">
    <property type="nucleotide sequence ID" value="NZ_CP095749.1"/>
</dbReference>
<sequence length="953" mass="102522">MPRSKARNQPTTCTPQCAPDAHGDPTMLLECGREQRLIGDLLHRLGQGRPSVLSLTGRPGHAQNALVRWGACRARHDGLRVLRAQATPAERELRYGAVLQLLAALDGPHGSTLDAVIRHDGPPPLPAPGIEEVLRRAGTAPTLVVVEDVQWLDPASLTWLQILLRHLGPDTPLAVLASSCGDTIAFDTDPNAPTVPGPRDTVPVRRFVVPALTDRGVAATVRAVCGTPGDEEFIAALTSATAGNPAVLRDALRAFVDHGLPADADHLPELHALTAGVVGDHTVRALDGLPAEVNAVLRALAVCGDLLDFHRVRVLAGAHSLSEDRIRTLLASVGLTVSVGDKVHIRFPASKARVIEDMPAAERADLYVRAAELTHSCGVNDEDVAHLLLRSSPLGAPWVVPLLRRGFAAALRREDHHRACACLSRALQEPLDARERSLLTLELAAAEAVARPEAGDRRLGELVRSTVADTDPSSSSGGLGVRAIDLGFARGNSEWVRRTAGEALPYAGPADREELVALFWLAAVRDDDAPMIPVVPRLPDRPVPPAQAGARAWQLATAGEDADKARKLARIALTGGANESLMMPKLAACAALFATDDNDEAVHGLDTMLTAARSAHLRSMAARIFNLRARMHLCAARLEAAERDLDSAERALPPTSWHPRALPNLIATRILVSMETGRPDRARQLAEAPVPAGGEEGVWWPALLLARARVAADDGDWEEALRLSRECGRWLLRRHWANPAMLSWRPLAAEACLKLGDVTEARRLRDEELFFADRWGTASARGIARLTTRRLFDDDGDRAVRRIREAAALLSDSPARLAYLWSRLSQAGAETAHGDTAAAARSWQEVARMTAAHPTSRLATAARTLTVPSVPVATAPPTAVVPPGWRDLSEAEKDTTLLAARGHGNRQIAEQLAVSRRTVELRLSNAYRKLRIGGRKELYLLLEALEGPVADAS</sequence>
<proteinExistence type="predicted"/>
<accession>A0ABY8A0K1</accession>
<dbReference type="InterPro" id="IPR016032">
    <property type="entry name" value="Sig_transdc_resp-reg_C-effctor"/>
</dbReference>
<dbReference type="InterPro" id="IPR036388">
    <property type="entry name" value="WH-like_DNA-bd_sf"/>
</dbReference>
<organism evidence="2 3">
    <name type="scientific">Streptomyces yunnanensis</name>
    <dbReference type="NCBI Taxonomy" id="156453"/>
    <lineage>
        <taxon>Bacteria</taxon>
        <taxon>Bacillati</taxon>
        <taxon>Actinomycetota</taxon>
        <taxon>Actinomycetes</taxon>
        <taxon>Kitasatosporales</taxon>
        <taxon>Streptomycetaceae</taxon>
        <taxon>Streptomyces</taxon>
    </lineage>
</organism>
<dbReference type="Pfam" id="PF13191">
    <property type="entry name" value="AAA_16"/>
    <property type="match status" value="1"/>
</dbReference>
<evidence type="ECO:0000259" key="1">
    <source>
        <dbReference type="PROSITE" id="PS00622"/>
    </source>
</evidence>
<reference evidence="2 3" key="1">
    <citation type="submission" date="2022-03" db="EMBL/GenBank/DDBJ databases">
        <title>Streptomyces yunnanensis P86,complete genome.</title>
        <authorList>
            <person name="Chen S."/>
            <person name="Zhang Q."/>
        </authorList>
    </citation>
    <scope>NUCLEOTIDE SEQUENCE [LARGE SCALE GENOMIC DNA]</scope>
    <source>
        <strain evidence="2 3">P86</strain>
    </source>
</reference>
<dbReference type="PRINTS" id="PR00038">
    <property type="entry name" value="HTHLUXR"/>
</dbReference>
<evidence type="ECO:0000313" key="2">
    <source>
        <dbReference type="EMBL" id="WEB38420.1"/>
    </source>
</evidence>
<dbReference type="SMART" id="SM00421">
    <property type="entry name" value="HTH_LUXR"/>
    <property type="match status" value="1"/>
</dbReference>
<dbReference type="Gene3D" id="1.10.10.10">
    <property type="entry name" value="Winged helix-like DNA-binding domain superfamily/Winged helix DNA-binding domain"/>
    <property type="match status" value="1"/>
</dbReference>
<dbReference type="InterPro" id="IPR041664">
    <property type="entry name" value="AAA_16"/>
</dbReference>
<evidence type="ECO:0000313" key="3">
    <source>
        <dbReference type="Proteomes" id="UP001218629"/>
    </source>
</evidence>
<gene>
    <name evidence="2" type="ORF">MOV08_03245</name>
</gene>
<dbReference type="SUPFAM" id="SSF46894">
    <property type="entry name" value="C-terminal effector domain of the bipartite response regulators"/>
    <property type="match status" value="1"/>
</dbReference>
<keyword evidence="3" id="KW-1185">Reference proteome</keyword>
<dbReference type="InterPro" id="IPR000792">
    <property type="entry name" value="Tscrpt_reg_LuxR_C"/>
</dbReference>
<dbReference type="EMBL" id="CP095749">
    <property type="protein sequence ID" value="WEB38420.1"/>
    <property type="molecule type" value="Genomic_DNA"/>
</dbReference>